<comment type="subunit">
    <text evidence="19">The N-terminal extracellular domain forms homophilic interactions; these interactions activate p38 MAPK via TAOK2 and trigger endocytosis. Interacts with CDH2; this interaction may lead to CDH2 cointernalization. Interacts with CDH11. Interacts with TAOK2.</text>
</comment>
<dbReference type="SMART" id="SM00112">
    <property type="entry name" value="CA"/>
    <property type="match status" value="6"/>
</dbReference>
<dbReference type="AlphaFoldDB" id="A0A672KP69"/>
<sequence length="903" mass="99892">MRGISSSRVLWHWWTVVVAFVSLYFLTTLAAGMTMKYQIYEEDALSTVIGNLAKDMSLNISDGSKTNFRMMKQFNASFIRLREKDGQLTIGERIDREKICKHTMQCLISFDVVSISNEQFKLIHIEVEVKDINDHAPEFPRKESTLEISENSVLGTRIPIDVAMDEDVGSNSIQSYQISVNSHFTIDVLSRADGIKYAELMLMTELDRETHASYVLELVATDGGNPSRSSSTKIYVKVKDFNDNSPVFERNSFSVDILEDAPVGLLLVDFNAVDSDEGLNGEVVYGFGNQVPSEIRHRFSVDRKSGQLMLESPIDFESKKTYEFDILASDLGPNPSPSICKVVVRVQDVNDNAPEITITPMTSVTAGIAYITEAAAKESFVALVTVADKDSGANGDIHCTLYGHNHFKLQQAYEDSFMIVTTSPLDREKIAEYNLTVVAEDLGSPPFRTIKQYTIRLSDENDNAPVFSKPVFEVSLMENNAPGAYITTVVARDLDKGQNSKISYKLLDTYIIGSPVSTFVSLDPATGSLYALRSFNFEVLKQLQLRIQASDIGLPQLQGSAIINLKIVDQNDNAPSITQPALINNSAEVLLPKDAPSGYVITQVHARDADEGVNAELSFRISEGVASVFSINRATGEIYLNHELSYEVYENLRITVTVSDNGTPSLTTAVTINFIIAGSLPRDRNVFRNKIDEETQEGDSIIIIVVLAGSCTLLLLAIIIIATTCNKRKVDNRGHSHSGKEDAMRQIKIWKGTSYATISAGEPHKDSGIGDSDFNDSDSDISGDGLRKDDHQNNVQNGLWACTSECKILGHSDHCWSPTASRINCNLAHSFAKTGSLPRDTLRRENYNQAHIPKTVGLQSVCEKTQHWEINHSHLCQIETLSKPNNPLSKCHSDDKMIPTCII</sequence>
<dbReference type="PROSITE" id="PS00232">
    <property type="entry name" value="CADHERIN_1"/>
    <property type="match status" value="4"/>
</dbReference>
<evidence type="ECO:0000256" key="3">
    <source>
        <dbReference type="ARBA" id="ARBA00022475"/>
    </source>
</evidence>
<dbReference type="FunFam" id="2.60.40.60:FF:000007">
    <property type="entry name" value="Protocadherin alpha 2"/>
    <property type="match status" value="1"/>
</dbReference>
<feature type="domain" description="Cadherin" evidence="24">
    <location>
        <begin position="140"/>
        <end position="248"/>
    </location>
</feature>
<reference evidence="25" key="2">
    <citation type="submission" date="2025-09" db="UniProtKB">
        <authorList>
            <consortium name="Ensembl"/>
        </authorList>
    </citation>
    <scope>IDENTIFICATION</scope>
</reference>
<dbReference type="GO" id="GO:0005509">
    <property type="term" value="F:calcium ion binding"/>
    <property type="evidence" value="ECO:0007669"/>
    <property type="project" value="UniProtKB-UniRule"/>
</dbReference>
<feature type="domain" description="Cadherin" evidence="24">
    <location>
        <begin position="53"/>
        <end position="139"/>
    </location>
</feature>
<evidence type="ECO:0000256" key="13">
    <source>
        <dbReference type="ARBA" id="ARBA00023180"/>
    </source>
</evidence>
<dbReference type="PANTHER" id="PTHR24028">
    <property type="entry name" value="CADHERIN-87A"/>
    <property type="match status" value="1"/>
</dbReference>
<keyword evidence="6" id="KW-0732">Signal</keyword>
<dbReference type="GO" id="GO:0007156">
    <property type="term" value="P:homophilic cell adhesion via plasma membrane adhesion molecules"/>
    <property type="evidence" value="ECO:0007669"/>
    <property type="project" value="InterPro"/>
</dbReference>
<feature type="domain" description="Cadherin" evidence="24">
    <location>
        <begin position="371"/>
        <end position="467"/>
    </location>
</feature>
<evidence type="ECO:0000313" key="25">
    <source>
        <dbReference type="Ensembl" id="ENSSGRP00000012090.1"/>
    </source>
</evidence>
<feature type="transmembrane region" description="Helical" evidence="23">
    <location>
        <begin position="701"/>
        <end position="723"/>
    </location>
</feature>
<accession>A0A672KP69</accession>
<evidence type="ECO:0000256" key="1">
    <source>
        <dbReference type="ARBA" id="ARBA00004251"/>
    </source>
</evidence>
<evidence type="ECO:0000256" key="6">
    <source>
        <dbReference type="ARBA" id="ARBA00022729"/>
    </source>
</evidence>
<evidence type="ECO:0000256" key="4">
    <source>
        <dbReference type="ARBA" id="ARBA00022553"/>
    </source>
</evidence>
<dbReference type="GO" id="GO:0045211">
    <property type="term" value="C:postsynaptic membrane"/>
    <property type="evidence" value="ECO:0007669"/>
    <property type="project" value="UniProtKB-SubCell"/>
</dbReference>
<keyword evidence="5 23" id="KW-0812">Transmembrane</keyword>
<evidence type="ECO:0000256" key="5">
    <source>
        <dbReference type="ARBA" id="ARBA00022692"/>
    </source>
</evidence>
<evidence type="ECO:0000256" key="2">
    <source>
        <dbReference type="ARBA" id="ARBA00004279"/>
    </source>
</evidence>
<dbReference type="PANTHER" id="PTHR24028:SF46">
    <property type="entry name" value="PROTOCADHERIN-8"/>
    <property type="match status" value="1"/>
</dbReference>
<keyword evidence="9" id="KW-0130">Cell adhesion</keyword>
<dbReference type="GO" id="GO:0042734">
    <property type="term" value="C:presynaptic membrane"/>
    <property type="evidence" value="ECO:0007669"/>
    <property type="project" value="UniProtKB-SubCell"/>
</dbReference>
<dbReference type="PRINTS" id="PR00205">
    <property type="entry name" value="CADHERIN"/>
</dbReference>
<keyword evidence="4" id="KW-0597">Phosphoprotein</keyword>
<comment type="function">
    <text evidence="18">Calcium-dependent cell-adhesion protein. May play a role in activity-induced synaptic reorganization underlying long term memory. Could be involved in CDH2 internalization through TAOK2/p38 MAPK pathway. In hippocampal neurons, may play a role in the down-regulation of dendritic spines, maybe through its action on CDH2 endocytosis.</text>
</comment>
<dbReference type="CDD" id="cd11304">
    <property type="entry name" value="Cadherin_repeat"/>
    <property type="match status" value="6"/>
</dbReference>
<dbReference type="FunFam" id="2.60.40.60:FF:000002">
    <property type="entry name" value="Protocadherin alpha 2"/>
    <property type="match status" value="1"/>
</dbReference>
<dbReference type="OMA" id="SCHFEGQ"/>
<evidence type="ECO:0000256" key="20">
    <source>
        <dbReference type="ARBA" id="ARBA00067805"/>
    </source>
</evidence>
<organism evidence="25 26">
    <name type="scientific">Sinocyclocheilus grahami</name>
    <name type="common">Dianchi golden-line fish</name>
    <name type="synonym">Barbus grahami</name>
    <dbReference type="NCBI Taxonomy" id="75366"/>
    <lineage>
        <taxon>Eukaryota</taxon>
        <taxon>Metazoa</taxon>
        <taxon>Chordata</taxon>
        <taxon>Craniata</taxon>
        <taxon>Vertebrata</taxon>
        <taxon>Euteleostomi</taxon>
        <taxon>Actinopterygii</taxon>
        <taxon>Neopterygii</taxon>
        <taxon>Teleostei</taxon>
        <taxon>Ostariophysi</taxon>
        <taxon>Cypriniformes</taxon>
        <taxon>Cyprinidae</taxon>
        <taxon>Cyprininae</taxon>
        <taxon>Sinocyclocheilus</taxon>
    </lineage>
</organism>
<evidence type="ECO:0000256" key="19">
    <source>
        <dbReference type="ARBA" id="ARBA00064553"/>
    </source>
</evidence>
<evidence type="ECO:0000256" key="16">
    <source>
        <dbReference type="ARBA" id="ARBA00034100"/>
    </source>
</evidence>
<evidence type="ECO:0000256" key="8">
    <source>
        <dbReference type="ARBA" id="ARBA00022837"/>
    </source>
</evidence>
<evidence type="ECO:0000256" key="21">
    <source>
        <dbReference type="PROSITE-ProRule" id="PRU00043"/>
    </source>
</evidence>
<keyword evidence="10 23" id="KW-1133">Transmembrane helix</keyword>
<evidence type="ECO:0000256" key="7">
    <source>
        <dbReference type="ARBA" id="ARBA00022737"/>
    </source>
</evidence>
<feature type="region of interest" description="Disordered" evidence="22">
    <location>
        <begin position="759"/>
        <end position="788"/>
    </location>
</feature>
<proteinExistence type="predicted"/>
<keyword evidence="8 21" id="KW-0106">Calcium</keyword>
<dbReference type="Pfam" id="PF00028">
    <property type="entry name" value="Cadherin"/>
    <property type="match status" value="5"/>
</dbReference>
<feature type="domain" description="Cadherin" evidence="24">
    <location>
        <begin position="583"/>
        <end position="687"/>
    </location>
</feature>
<dbReference type="Ensembl" id="ENSSGRT00000013104.1">
    <property type="protein sequence ID" value="ENSSGRP00000012090.1"/>
    <property type="gene ID" value="ENSSGRG00000007820.1"/>
</dbReference>
<name>A0A672KP69_SINGR</name>
<reference evidence="25" key="1">
    <citation type="submission" date="2025-08" db="UniProtKB">
        <authorList>
            <consortium name="Ensembl"/>
        </authorList>
    </citation>
    <scope>IDENTIFICATION</scope>
</reference>
<dbReference type="InParanoid" id="A0A672KP69"/>
<keyword evidence="11" id="KW-0770">Synapse</keyword>
<evidence type="ECO:0000256" key="12">
    <source>
        <dbReference type="ARBA" id="ARBA00023136"/>
    </source>
</evidence>
<protein>
    <recommendedName>
        <fullName evidence="20">Protocadherin-8</fullName>
    </recommendedName>
</protein>
<keyword evidence="13" id="KW-0325">Glycoprotein</keyword>
<feature type="transmembrane region" description="Helical" evidence="23">
    <location>
        <begin position="12"/>
        <end position="33"/>
    </location>
</feature>
<evidence type="ECO:0000256" key="15">
    <source>
        <dbReference type="ARBA" id="ARBA00023273"/>
    </source>
</evidence>
<comment type="subcellular location">
    <subcellularLocation>
        <location evidence="1">Cell membrane</location>
        <topology evidence="1">Single-pass type I membrane protein</topology>
    </subcellularLocation>
    <subcellularLocation>
        <location evidence="2">Cell projection</location>
        <location evidence="2">Dendrite</location>
    </subcellularLocation>
    <subcellularLocation>
        <location evidence="16">Postsynaptic cell membrane</location>
    </subcellularLocation>
    <subcellularLocation>
        <location evidence="17">Presynaptic cell membrane</location>
    </subcellularLocation>
</comment>
<evidence type="ECO:0000256" key="11">
    <source>
        <dbReference type="ARBA" id="ARBA00023018"/>
    </source>
</evidence>
<evidence type="ECO:0000256" key="10">
    <source>
        <dbReference type="ARBA" id="ARBA00022989"/>
    </source>
</evidence>
<dbReference type="InterPro" id="IPR013164">
    <property type="entry name" value="Cadherin_N"/>
</dbReference>
<feature type="domain" description="Cadherin" evidence="24">
    <location>
        <begin position="249"/>
        <end position="356"/>
    </location>
</feature>
<evidence type="ECO:0000259" key="24">
    <source>
        <dbReference type="PROSITE" id="PS50268"/>
    </source>
</evidence>
<evidence type="ECO:0000313" key="26">
    <source>
        <dbReference type="Proteomes" id="UP000472262"/>
    </source>
</evidence>
<evidence type="ECO:0000256" key="23">
    <source>
        <dbReference type="SAM" id="Phobius"/>
    </source>
</evidence>
<dbReference type="GO" id="GO:0009653">
    <property type="term" value="P:anatomical structure morphogenesis"/>
    <property type="evidence" value="ECO:0007669"/>
    <property type="project" value="UniProtKB-ARBA"/>
</dbReference>
<keyword evidence="15" id="KW-0966">Cell projection</keyword>
<dbReference type="InterPro" id="IPR050174">
    <property type="entry name" value="Protocadherin/Cadherin-CA"/>
</dbReference>
<dbReference type="FunFam" id="2.60.40.60:FF:000117">
    <property type="entry name" value="protocadherin-8 isoform X1"/>
    <property type="match status" value="1"/>
</dbReference>
<keyword evidence="3" id="KW-1003">Cell membrane</keyword>
<evidence type="ECO:0000256" key="14">
    <source>
        <dbReference type="ARBA" id="ARBA00023257"/>
    </source>
</evidence>
<dbReference type="FunFam" id="2.60.40.60:FF:000001">
    <property type="entry name" value="Protocadherin alpha 2"/>
    <property type="match status" value="1"/>
</dbReference>
<dbReference type="PROSITE" id="PS50268">
    <property type="entry name" value="CADHERIN_2"/>
    <property type="match status" value="6"/>
</dbReference>
<evidence type="ECO:0000256" key="22">
    <source>
        <dbReference type="SAM" id="MobiDB-lite"/>
    </source>
</evidence>
<evidence type="ECO:0000256" key="18">
    <source>
        <dbReference type="ARBA" id="ARBA00056898"/>
    </source>
</evidence>
<dbReference type="Proteomes" id="UP000472262">
    <property type="component" value="Unassembled WGS sequence"/>
</dbReference>
<dbReference type="InterPro" id="IPR002126">
    <property type="entry name" value="Cadherin-like_dom"/>
</dbReference>
<evidence type="ECO:0000256" key="17">
    <source>
        <dbReference type="ARBA" id="ARBA00034111"/>
    </source>
</evidence>
<keyword evidence="12 23" id="KW-0472">Membrane</keyword>
<dbReference type="Gene3D" id="2.60.40.60">
    <property type="entry name" value="Cadherins"/>
    <property type="match status" value="6"/>
</dbReference>
<dbReference type="GO" id="GO:0030425">
    <property type="term" value="C:dendrite"/>
    <property type="evidence" value="ECO:0007669"/>
    <property type="project" value="UniProtKB-SubCell"/>
</dbReference>
<dbReference type="SUPFAM" id="SSF49313">
    <property type="entry name" value="Cadherin-like"/>
    <property type="match status" value="6"/>
</dbReference>
<dbReference type="Pfam" id="PF08266">
    <property type="entry name" value="Cadherin_2"/>
    <property type="match status" value="1"/>
</dbReference>
<keyword evidence="14" id="KW-0628">Postsynaptic cell membrane</keyword>
<dbReference type="FunFam" id="2.60.40.60:FF:000120">
    <property type="entry name" value="Protocadherin 8"/>
    <property type="match status" value="1"/>
</dbReference>
<evidence type="ECO:0000256" key="9">
    <source>
        <dbReference type="ARBA" id="ARBA00022889"/>
    </source>
</evidence>
<dbReference type="InterPro" id="IPR020894">
    <property type="entry name" value="Cadherin_CS"/>
</dbReference>
<feature type="domain" description="Cadherin" evidence="24">
    <location>
        <begin position="468"/>
        <end position="577"/>
    </location>
</feature>
<dbReference type="InterPro" id="IPR015919">
    <property type="entry name" value="Cadherin-like_sf"/>
</dbReference>
<keyword evidence="26" id="KW-1185">Reference proteome</keyword>
<keyword evidence="7" id="KW-0677">Repeat</keyword>
<dbReference type="FunFam" id="2.60.40.60:FF:000003">
    <property type="entry name" value="Protocadherin alpha 2"/>
    <property type="match status" value="1"/>
</dbReference>